<sequence length="336" mass="37031">MVLEYEDFAQPTLTTFVENVRSPRTYPLAAVFPEEPTDDIDFAYGIITQQYAKAASITGFNSSAPLRSQKELEKVTGELSKLQHALYLDEKDLYKFSNPRTDAERQRIIDRTLTSVGDLSIGVQDTKELLRAQATYNGRIEYRDSVNKTGVDVVFDRPAGNDITTTVPWTDKVNSTPLADLEAAVTQYKAENGQVAPARLHITSATESLLKGNEEIRVQVFGSVSGGSRRLNSEDIQGALTELGIPRYAIDDNFTVMEDVDGDDLIVKHLSDDKVVLFADTLGKTMIGPTKEKGWATGVFAKPIVMEDPEGEKVIVGEATFPAFEKQNSTVIVTIK</sequence>
<evidence type="ECO:0000313" key="2">
    <source>
        <dbReference type="Proteomes" id="UP001241988"/>
    </source>
</evidence>
<dbReference type="RefSeq" id="WP_308785952.1">
    <property type="nucleotide sequence ID" value="NZ_JAUSWB010000001.1"/>
</dbReference>
<dbReference type="InterPro" id="IPR053738">
    <property type="entry name" value="Lambda_capsid_assembly"/>
</dbReference>
<comment type="caution">
    <text evidence="1">The sequence shown here is derived from an EMBL/GenBank/DDBJ whole genome shotgun (WGS) entry which is preliminary data.</text>
</comment>
<dbReference type="InterPro" id="IPR005564">
    <property type="entry name" value="Major_capsid_GpE"/>
</dbReference>
<evidence type="ECO:0008006" key="3">
    <source>
        <dbReference type="Google" id="ProtNLM"/>
    </source>
</evidence>
<dbReference type="Gene3D" id="3.90.1690.10">
    <property type="entry name" value="phage-related protein like domain"/>
    <property type="match status" value="1"/>
</dbReference>
<reference evidence="1 2" key="1">
    <citation type="submission" date="2023-07" db="EMBL/GenBank/DDBJ databases">
        <title>Genomic Encyclopedia of Type Strains, Phase IV (KMG-IV): sequencing the most valuable type-strain genomes for metagenomic binning, comparative biology and taxonomic classification.</title>
        <authorList>
            <person name="Goeker M."/>
        </authorList>
    </citation>
    <scope>NUCLEOTIDE SEQUENCE [LARGE SCALE GENOMIC DNA]</scope>
    <source>
        <strain evidence="1 2">DSM 16419</strain>
    </source>
</reference>
<gene>
    <name evidence="1" type="ORF">QOZ98_000506</name>
</gene>
<evidence type="ECO:0000313" key="1">
    <source>
        <dbReference type="EMBL" id="MDQ0427681.1"/>
    </source>
</evidence>
<organism evidence="1 2">
    <name type="scientific">Planomicrobium stackebrandtii</name>
    <dbReference type="NCBI Taxonomy" id="253160"/>
    <lineage>
        <taxon>Bacteria</taxon>
        <taxon>Bacillati</taxon>
        <taxon>Bacillota</taxon>
        <taxon>Bacilli</taxon>
        <taxon>Bacillales</taxon>
        <taxon>Caryophanaceae</taxon>
        <taxon>Planomicrobium</taxon>
    </lineage>
</organism>
<protein>
    <recommendedName>
        <fullName evidence="3">Major capsid protein E</fullName>
    </recommendedName>
</protein>
<accession>A0ABU0GQQ2</accession>
<keyword evidence="2" id="KW-1185">Reference proteome</keyword>
<dbReference type="Pfam" id="PF03864">
    <property type="entry name" value="Phage_cap_E"/>
    <property type="match status" value="1"/>
</dbReference>
<name>A0ABU0GQQ2_9BACL</name>
<dbReference type="Proteomes" id="UP001241988">
    <property type="component" value="Unassembled WGS sequence"/>
</dbReference>
<dbReference type="EMBL" id="JAUSWB010000001">
    <property type="protein sequence ID" value="MDQ0427681.1"/>
    <property type="molecule type" value="Genomic_DNA"/>
</dbReference>
<proteinExistence type="predicted"/>